<protein>
    <submittedName>
        <fullName evidence="2">Uncharacterized protein</fullName>
    </submittedName>
</protein>
<sequence length="264" mass="31627">MIHYRNLPTTYRNDMENYQIRRFEKATRFNLSQQNQIGRRRTLRIQPQLLMTSQKKFFVELVALNEEKSKYLLFKFNQRGKSSESTIEGTLNNTAQLIMLSLPYFCTNHNKRQTILKKWKQIIWGVRIILRYKKIFKEQAFFDQLSKLPKRRKLSSPTSGHRSPKKRRIPAPSSDNFNFTIITKDLPEDTSRSKTSRKMKNQLSENFQKSIYYQNQKQQELRLERLRNNSLHQLLNSQQNQSLATARTQSVLIRKIRIKRQSIQ</sequence>
<name>A0A8S1SDQ1_9CILI</name>
<feature type="region of interest" description="Disordered" evidence="1">
    <location>
        <begin position="152"/>
        <end position="175"/>
    </location>
</feature>
<evidence type="ECO:0000313" key="3">
    <source>
        <dbReference type="Proteomes" id="UP000689195"/>
    </source>
</evidence>
<dbReference type="OrthoDB" id="307400at2759"/>
<accession>A0A8S1SDQ1</accession>
<evidence type="ECO:0000313" key="2">
    <source>
        <dbReference type="EMBL" id="CAD8139261.1"/>
    </source>
</evidence>
<organism evidence="2 3">
    <name type="scientific">Paramecium pentaurelia</name>
    <dbReference type="NCBI Taxonomy" id="43138"/>
    <lineage>
        <taxon>Eukaryota</taxon>
        <taxon>Sar</taxon>
        <taxon>Alveolata</taxon>
        <taxon>Ciliophora</taxon>
        <taxon>Intramacronucleata</taxon>
        <taxon>Oligohymenophorea</taxon>
        <taxon>Peniculida</taxon>
        <taxon>Parameciidae</taxon>
        <taxon>Paramecium</taxon>
    </lineage>
</organism>
<reference evidence="2" key="1">
    <citation type="submission" date="2021-01" db="EMBL/GenBank/DDBJ databases">
        <authorList>
            <consortium name="Genoscope - CEA"/>
            <person name="William W."/>
        </authorList>
    </citation>
    <scope>NUCLEOTIDE SEQUENCE</scope>
</reference>
<evidence type="ECO:0000256" key="1">
    <source>
        <dbReference type="SAM" id="MobiDB-lite"/>
    </source>
</evidence>
<gene>
    <name evidence="2" type="ORF">PPENT_87.1.T0080010</name>
</gene>
<dbReference type="Proteomes" id="UP000689195">
    <property type="component" value="Unassembled WGS sequence"/>
</dbReference>
<comment type="caution">
    <text evidence="2">The sequence shown here is derived from an EMBL/GenBank/DDBJ whole genome shotgun (WGS) entry which is preliminary data.</text>
</comment>
<dbReference type="EMBL" id="CAJJDO010000008">
    <property type="protein sequence ID" value="CAD8139261.1"/>
    <property type="molecule type" value="Genomic_DNA"/>
</dbReference>
<dbReference type="AlphaFoldDB" id="A0A8S1SDQ1"/>
<proteinExistence type="predicted"/>
<keyword evidence="3" id="KW-1185">Reference proteome</keyword>